<evidence type="ECO:0000256" key="4">
    <source>
        <dbReference type="ARBA" id="ARBA00022519"/>
    </source>
</evidence>
<proteinExistence type="inferred from homology"/>
<dbReference type="GO" id="GO:0022857">
    <property type="term" value="F:transmembrane transporter activity"/>
    <property type="evidence" value="ECO:0007669"/>
    <property type="project" value="TreeGrafter"/>
</dbReference>
<dbReference type="PANTHER" id="PTHR35011:SF2">
    <property type="entry name" value="2,3-DIKETO-L-GULONATE TRAP TRANSPORTER SMALL PERMEASE PROTEIN YIAM"/>
    <property type="match status" value="1"/>
</dbReference>
<dbReference type="STRING" id="333138.LQ50_14725"/>
<evidence type="ECO:0000256" key="1">
    <source>
        <dbReference type="ARBA" id="ARBA00004429"/>
    </source>
</evidence>
<dbReference type="GO" id="GO:0005886">
    <property type="term" value="C:plasma membrane"/>
    <property type="evidence" value="ECO:0007669"/>
    <property type="project" value="UniProtKB-SubCell"/>
</dbReference>
<dbReference type="AlphaFoldDB" id="A0A0B0IF58"/>
<dbReference type="InterPro" id="IPR055348">
    <property type="entry name" value="DctQ"/>
</dbReference>
<accession>A0A0B0IF58</accession>
<keyword evidence="4" id="KW-0997">Cell inner membrane</keyword>
<comment type="caution">
    <text evidence="11">The sequence shown here is derived from an EMBL/GenBank/DDBJ whole genome shotgun (WGS) entry which is preliminary data.</text>
</comment>
<feature type="transmembrane region" description="Helical" evidence="9">
    <location>
        <begin position="86"/>
        <end position="106"/>
    </location>
</feature>
<evidence type="ECO:0000256" key="6">
    <source>
        <dbReference type="ARBA" id="ARBA00022989"/>
    </source>
</evidence>
<keyword evidence="2" id="KW-0813">Transport</keyword>
<keyword evidence="6 9" id="KW-1133">Transmembrane helix</keyword>
<keyword evidence="7 9" id="KW-0472">Membrane</keyword>
<feature type="transmembrane region" description="Helical" evidence="9">
    <location>
        <begin position="12"/>
        <end position="34"/>
    </location>
</feature>
<organism evidence="11 12">
    <name type="scientific">Halalkalibacter okhensis</name>
    <dbReference type="NCBI Taxonomy" id="333138"/>
    <lineage>
        <taxon>Bacteria</taxon>
        <taxon>Bacillati</taxon>
        <taxon>Bacillota</taxon>
        <taxon>Bacilli</taxon>
        <taxon>Bacillales</taxon>
        <taxon>Bacillaceae</taxon>
        <taxon>Halalkalibacter</taxon>
    </lineage>
</organism>
<feature type="domain" description="Tripartite ATP-independent periplasmic transporters DctQ component" evidence="10">
    <location>
        <begin position="24"/>
        <end position="149"/>
    </location>
</feature>
<gene>
    <name evidence="11" type="ORF">LQ50_14725</name>
</gene>
<name>A0A0B0IF58_9BACI</name>
<feature type="transmembrane region" description="Helical" evidence="9">
    <location>
        <begin position="126"/>
        <end position="144"/>
    </location>
</feature>
<sequence length="158" mass="17773">MLTKFTEKIVKLLAILCIIAITGLTIIVFIQVFSRFIRVSLPGTEELARLLVVWLTFLGASLALHEKMHLSVNYFVNLVNKNLRSKIGLIIHGIMIVFFCVLMVYGFKLSILSMGTTSSTLKLPMGLFYCVIPISSIFSIYFLLVNMLDFSKKGETTI</sequence>
<dbReference type="PANTHER" id="PTHR35011">
    <property type="entry name" value="2,3-DIKETO-L-GULONATE TRAP TRANSPORTER SMALL PERMEASE PROTEIN YIAM"/>
    <property type="match status" value="1"/>
</dbReference>
<comment type="subcellular location">
    <subcellularLocation>
        <location evidence="1">Cell inner membrane</location>
        <topology evidence="1">Multi-pass membrane protein</topology>
    </subcellularLocation>
</comment>
<dbReference type="InterPro" id="IPR007387">
    <property type="entry name" value="TRAP_DctQ"/>
</dbReference>
<feature type="transmembrane region" description="Helical" evidence="9">
    <location>
        <begin position="46"/>
        <end position="65"/>
    </location>
</feature>
<dbReference type="EMBL" id="JRJU01000018">
    <property type="protein sequence ID" value="KHF39512.1"/>
    <property type="molecule type" value="Genomic_DNA"/>
</dbReference>
<dbReference type="Proteomes" id="UP000030832">
    <property type="component" value="Unassembled WGS sequence"/>
</dbReference>
<evidence type="ECO:0000313" key="11">
    <source>
        <dbReference type="EMBL" id="KHF39512.1"/>
    </source>
</evidence>
<dbReference type="eggNOG" id="COG3090">
    <property type="taxonomic scope" value="Bacteria"/>
</dbReference>
<dbReference type="Pfam" id="PF04290">
    <property type="entry name" value="DctQ"/>
    <property type="match status" value="1"/>
</dbReference>
<keyword evidence="3" id="KW-1003">Cell membrane</keyword>
<protein>
    <recommendedName>
        <fullName evidence="10">Tripartite ATP-independent periplasmic transporters DctQ component domain-containing protein</fullName>
    </recommendedName>
</protein>
<reference evidence="11 12" key="1">
    <citation type="submission" date="2014-09" db="EMBL/GenBank/DDBJ databases">
        <title>Genome sequencing and annotation of Bacillus Okhensis strain Kh10-101T.</title>
        <authorList>
            <person name="Prakash J.S."/>
        </authorList>
    </citation>
    <scope>NUCLEOTIDE SEQUENCE [LARGE SCALE GENOMIC DNA]</scope>
    <source>
        <strain evidence="12">Kh10-101T</strain>
    </source>
</reference>
<dbReference type="OrthoDB" id="9815614at2"/>
<evidence type="ECO:0000256" key="2">
    <source>
        <dbReference type="ARBA" id="ARBA00022448"/>
    </source>
</evidence>
<dbReference type="GO" id="GO:0015740">
    <property type="term" value="P:C4-dicarboxylate transport"/>
    <property type="evidence" value="ECO:0007669"/>
    <property type="project" value="TreeGrafter"/>
</dbReference>
<evidence type="ECO:0000259" key="10">
    <source>
        <dbReference type="Pfam" id="PF04290"/>
    </source>
</evidence>
<evidence type="ECO:0000256" key="7">
    <source>
        <dbReference type="ARBA" id="ARBA00023136"/>
    </source>
</evidence>
<comment type="similarity">
    <text evidence="8">Belongs to the TRAP transporter small permease family.</text>
</comment>
<evidence type="ECO:0000256" key="5">
    <source>
        <dbReference type="ARBA" id="ARBA00022692"/>
    </source>
</evidence>
<evidence type="ECO:0000313" key="12">
    <source>
        <dbReference type="Proteomes" id="UP000030832"/>
    </source>
</evidence>
<evidence type="ECO:0000256" key="3">
    <source>
        <dbReference type="ARBA" id="ARBA00022475"/>
    </source>
</evidence>
<evidence type="ECO:0000256" key="8">
    <source>
        <dbReference type="ARBA" id="ARBA00038436"/>
    </source>
</evidence>
<keyword evidence="12" id="KW-1185">Reference proteome</keyword>
<keyword evidence="5 9" id="KW-0812">Transmembrane</keyword>
<evidence type="ECO:0000256" key="9">
    <source>
        <dbReference type="SAM" id="Phobius"/>
    </source>
</evidence>